<feature type="region of interest" description="Disordered" evidence="6">
    <location>
        <begin position="974"/>
        <end position="1004"/>
    </location>
</feature>
<keyword evidence="2" id="KW-0805">Transcription regulation</keyword>
<feature type="compositionally biased region" description="Basic and acidic residues" evidence="6">
    <location>
        <begin position="1115"/>
        <end position="1137"/>
    </location>
</feature>
<evidence type="ECO:0000259" key="7">
    <source>
        <dbReference type="PROSITE" id="PS50888"/>
    </source>
</evidence>
<dbReference type="SUPFAM" id="SSF47459">
    <property type="entry name" value="HLH, helix-loop-helix DNA-binding domain"/>
    <property type="match status" value="1"/>
</dbReference>
<accession>A0A2U3EHH9</accession>
<feature type="region of interest" description="Disordered" evidence="6">
    <location>
        <begin position="826"/>
        <end position="889"/>
    </location>
</feature>
<dbReference type="InterPro" id="IPR036638">
    <property type="entry name" value="HLH_DNA-bd_sf"/>
</dbReference>
<evidence type="ECO:0000256" key="5">
    <source>
        <dbReference type="ARBA" id="ARBA00023242"/>
    </source>
</evidence>
<dbReference type="GO" id="GO:0000981">
    <property type="term" value="F:DNA-binding transcription factor activity, RNA polymerase II-specific"/>
    <property type="evidence" value="ECO:0007669"/>
    <property type="project" value="TreeGrafter"/>
</dbReference>
<dbReference type="InterPro" id="IPR052207">
    <property type="entry name" value="Max-like/E-box_TFs"/>
</dbReference>
<keyword evidence="5" id="KW-0539">Nucleus</keyword>
<feature type="region of interest" description="Disordered" evidence="6">
    <location>
        <begin position="157"/>
        <end position="178"/>
    </location>
</feature>
<evidence type="ECO:0000256" key="2">
    <source>
        <dbReference type="ARBA" id="ARBA00023015"/>
    </source>
</evidence>
<evidence type="ECO:0000313" key="8">
    <source>
        <dbReference type="EMBL" id="PWI73976.1"/>
    </source>
</evidence>
<dbReference type="Gene3D" id="4.10.280.10">
    <property type="entry name" value="Helix-loop-helix DNA-binding domain"/>
    <property type="match status" value="1"/>
</dbReference>
<evidence type="ECO:0000256" key="6">
    <source>
        <dbReference type="SAM" id="MobiDB-lite"/>
    </source>
</evidence>
<dbReference type="Pfam" id="PF00010">
    <property type="entry name" value="HLH"/>
    <property type="match status" value="1"/>
</dbReference>
<protein>
    <submittedName>
        <fullName evidence="8">BHLH family transcription factor</fullName>
    </submittedName>
</protein>
<sequence length="1191" mass="128875">MAARCKIEVKVTGQDSGLPWQRRLSRARPWWWVASADGTIGSPGGHGNEDEIPRSATAAARPGRAACRRCQATQNGQVGLLNAVRERKRRAVAPRQARQARYRKYMRTRITPYFHSAACYYFDVDVEHTHACHAPLDDDLGWWAWPTARPRNQGVGWLARRPRTGPTCSSPEHREASSASSSSGLVLFFDKSCMDDERLMAVPCMQDQAGPLRRTNYLLCMAAFVAAADDKGGSLAGLQNADQFPNHATWDRLHAGWNDHAILPIHPLSPRQASSQPASHAVATDPTMPATPPEILLPDEQAGSPQMSQLSQARPSAAHSLIHSGGDGRVKKGCGTGRNVHRSGETAGTAAAAAVPGRRTGLSEGTAPAGRDMQDTTRRAGQGERKCPGAPWANRQRADEHDAPRRPDEPDTCEPAISISDYPTQPTFPSPSPSQPSEVPDVQSSQHAGRAHGNPWTSRGPPARQLTDRQGGAVPEADASAMALHSFLELLGPARKPDDDVWSATTMESRRRRRQWQWQWTRPGVRRSPVAVLATRVGVLRVAMPYASALSGPLLVPPCPPMPSIPRTSAPTVVVAGFASSTLHEFRSGFQIPTIPSILVPVHPSPLVHGGVRDEKEACGVGVPVRPSRGGGGDLEAGARPPTLSARSSTAAATATATATATARTFFPLLASSYLLSFAWHPAAAATPRFCIPCKPPPSPASPRHHDEQHHPHPALSPPDRRRPQRDTAQNALMLAVQQAPRMGSTQPDSDPLLPFGYAVDPTQESLFDAPDPAPGAPLLSETDSKFLSSFFEDLTANQYNMPSFGEGLNFSDAWLDLPPQFMGTATSFGPQSGSLDSSGDQGYANSNNGHSNSNAQLELQRMMSGSSLMPPPPPPPSQPQPFQQQHSDDVLSAAATLLQNGSSSRGSVSSKGGDSPQSRRPVGGYPVGHLRHQPMEEFKEENRRSSLVTEHDNTFTEWMWGSKERTPVRKVNLGDIQWGSDSNFGTPQGYVPEPHKESVESQQQTQLKCLECLEVNKSAANTRPSSPVNGRSPLEPRDGSDYIKREDDPNAPPRKRRKSKNVREAADEDEDDEVNSSKSGKKRKPRSERNGTSPLSDATASSRRRKSTANGAKPPRENLTEEQKRENHIRSEQKRRTLIKEGFDDLGDLVPGLKGGGFSKSTTLAMAAEWLEDLLRGNKTLAAQVASLGS</sequence>
<dbReference type="CDD" id="cd11404">
    <property type="entry name" value="bHLHzip_Mlx_like"/>
    <property type="match status" value="1"/>
</dbReference>
<feature type="compositionally biased region" description="Polar residues" evidence="6">
    <location>
        <begin position="1021"/>
        <end position="1030"/>
    </location>
</feature>
<keyword evidence="3" id="KW-0238">DNA-binding</keyword>
<gene>
    <name evidence="8" type="ORF">PCL_09252</name>
</gene>
<evidence type="ECO:0000256" key="3">
    <source>
        <dbReference type="ARBA" id="ARBA00023125"/>
    </source>
</evidence>
<dbReference type="GO" id="GO:0000978">
    <property type="term" value="F:RNA polymerase II cis-regulatory region sequence-specific DNA binding"/>
    <property type="evidence" value="ECO:0007669"/>
    <property type="project" value="TreeGrafter"/>
</dbReference>
<comment type="caution">
    <text evidence="8">The sequence shown here is derived from an EMBL/GenBank/DDBJ whole genome shotgun (WGS) entry which is preliminary data.</text>
</comment>
<feature type="compositionally biased region" description="Polar residues" evidence="6">
    <location>
        <begin position="303"/>
        <end position="314"/>
    </location>
</feature>
<feature type="compositionally biased region" description="Low complexity" evidence="6">
    <location>
        <begin position="830"/>
        <end position="855"/>
    </location>
</feature>
<dbReference type="PROSITE" id="PS50888">
    <property type="entry name" value="BHLH"/>
    <property type="match status" value="1"/>
</dbReference>
<evidence type="ECO:0000256" key="1">
    <source>
        <dbReference type="ARBA" id="ARBA00004123"/>
    </source>
</evidence>
<dbReference type="InterPro" id="IPR011598">
    <property type="entry name" value="bHLH_dom"/>
</dbReference>
<feature type="region of interest" description="Disordered" evidence="6">
    <location>
        <begin position="1021"/>
        <end position="1137"/>
    </location>
</feature>
<name>A0A2U3EHH9_PURLI</name>
<feature type="region of interest" description="Disordered" evidence="6">
    <location>
        <begin position="697"/>
        <end position="726"/>
    </location>
</feature>
<feature type="compositionally biased region" description="Basic and acidic residues" evidence="6">
    <location>
        <begin position="372"/>
        <end position="387"/>
    </location>
</feature>
<reference evidence="8 9" key="1">
    <citation type="journal article" date="2016" name="Front. Microbiol.">
        <title>Genome and transcriptome sequences reveal the specific parasitism of the nematophagous Purpureocillium lilacinum 36-1.</title>
        <authorList>
            <person name="Xie J."/>
            <person name="Li S."/>
            <person name="Mo C."/>
            <person name="Xiao X."/>
            <person name="Peng D."/>
            <person name="Wang G."/>
            <person name="Xiao Y."/>
        </authorList>
    </citation>
    <scope>NUCLEOTIDE SEQUENCE [LARGE SCALE GENOMIC DNA]</scope>
    <source>
        <strain evidence="8 9">36-1</strain>
    </source>
</reference>
<feature type="compositionally biased region" description="Low complexity" evidence="6">
    <location>
        <begin position="641"/>
        <end position="650"/>
    </location>
</feature>
<feature type="compositionally biased region" description="Low complexity" evidence="6">
    <location>
        <begin position="435"/>
        <end position="446"/>
    </location>
</feature>
<feature type="compositionally biased region" description="Pro residues" evidence="6">
    <location>
        <begin position="870"/>
        <end position="880"/>
    </location>
</feature>
<dbReference type="GO" id="GO:0046983">
    <property type="term" value="F:protein dimerization activity"/>
    <property type="evidence" value="ECO:0007669"/>
    <property type="project" value="InterPro"/>
</dbReference>
<feature type="region of interest" description="Disordered" evidence="6">
    <location>
        <begin position="624"/>
        <end position="650"/>
    </location>
</feature>
<feature type="compositionally biased region" description="Basic and acidic residues" evidence="6">
    <location>
        <begin position="396"/>
        <end position="409"/>
    </location>
</feature>
<feature type="region of interest" description="Disordered" evidence="6">
    <location>
        <begin position="269"/>
        <end position="475"/>
    </location>
</feature>
<proteinExistence type="predicted"/>
<feature type="compositionally biased region" description="Polar residues" evidence="6">
    <location>
        <begin position="1091"/>
        <end position="1102"/>
    </location>
</feature>
<feature type="compositionally biased region" description="Low complexity" evidence="6">
    <location>
        <begin position="902"/>
        <end position="916"/>
    </location>
</feature>
<organism evidence="8 9">
    <name type="scientific">Purpureocillium lilacinum</name>
    <name type="common">Paecilomyces lilacinus</name>
    <dbReference type="NCBI Taxonomy" id="33203"/>
    <lineage>
        <taxon>Eukaryota</taxon>
        <taxon>Fungi</taxon>
        <taxon>Dikarya</taxon>
        <taxon>Ascomycota</taxon>
        <taxon>Pezizomycotina</taxon>
        <taxon>Sordariomycetes</taxon>
        <taxon>Hypocreomycetidae</taxon>
        <taxon>Hypocreales</taxon>
        <taxon>Ophiocordycipitaceae</taxon>
        <taxon>Purpureocillium</taxon>
    </lineage>
</organism>
<dbReference type="PANTHER" id="PTHR15741">
    <property type="entry name" value="BASIC HELIX-LOOP-HELIX ZIP TRANSCRIPTION FACTOR"/>
    <property type="match status" value="1"/>
</dbReference>
<evidence type="ECO:0000256" key="4">
    <source>
        <dbReference type="ARBA" id="ARBA00023163"/>
    </source>
</evidence>
<dbReference type="AlphaFoldDB" id="A0A2U3EHH9"/>
<dbReference type="SMART" id="SM00353">
    <property type="entry name" value="HLH"/>
    <property type="match status" value="1"/>
</dbReference>
<dbReference type="EMBL" id="LCWV01000004">
    <property type="protein sequence ID" value="PWI73976.1"/>
    <property type="molecule type" value="Genomic_DNA"/>
</dbReference>
<dbReference type="GO" id="GO:0005634">
    <property type="term" value="C:nucleus"/>
    <property type="evidence" value="ECO:0007669"/>
    <property type="project" value="UniProtKB-SubCell"/>
</dbReference>
<comment type="subcellular location">
    <subcellularLocation>
        <location evidence="1">Nucleus</location>
    </subcellularLocation>
</comment>
<dbReference type="Proteomes" id="UP000245956">
    <property type="component" value="Unassembled WGS sequence"/>
</dbReference>
<feature type="compositionally biased region" description="Basic and acidic residues" evidence="6">
    <location>
        <begin position="1035"/>
        <end position="1049"/>
    </location>
</feature>
<evidence type="ECO:0000313" key="9">
    <source>
        <dbReference type="Proteomes" id="UP000245956"/>
    </source>
</evidence>
<feature type="domain" description="BHLH" evidence="7">
    <location>
        <begin position="1124"/>
        <end position="1175"/>
    </location>
</feature>
<keyword evidence="4" id="KW-0804">Transcription</keyword>
<dbReference type="PANTHER" id="PTHR15741:SF27">
    <property type="entry name" value="TRANSCRIPTION FACTOR AP-4"/>
    <property type="match status" value="1"/>
</dbReference>
<feature type="region of interest" description="Disordered" evidence="6">
    <location>
        <begin position="901"/>
        <end position="932"/>
    </location>
</feature>